<dbReference type="Pfam" id="PF13246">
    <property type="entry name" value="Cation_ATPase"/>
    <property type="match status" value="1"/>
</dbReference>
<dbReference type="InterPro" id="IPR006068">
    <property type="entry name" value="ATPase_P-typ_cation-transptr_C"/>
</dbReference>
<keyword evidence="13 18" id="KW-1133">Transmembrane helix</keyword>
<dbReference type="InterPro" id="IPR036412">
    <property type="entry name" value="HAD-like_sf"/>
</dbReference>
<dbReference type="PANTHER" id="PTHR24093:SF369">
    <property type="entry name" value="CALCIUM-TRANSPORTING ATPASE"/>
    <property type="match status" value="1"/>
</dbReference>
<dbReference type="Pfam" id="PF00122">
    <property type="entry name" value="E1-E2_ATPase"/>
    <property type="match status" value="1"/>
</dbReference>
<feature type="transmembrane region" description="Helical" evidence="18">
    <location>
        <begin position="1285"/>
        <end position="1307"/>
    </location>
</feature>
<evidence type="ECO:0000256" key="8">
    <source>
        <dbReference type="ARBA" id="ARBA00022741"/>
    </source>
</evidence>
<keyword evidence="4" id="KW-0926">Vacuole</keyword>
<evidence type="ECO:0000256" key="9">
    <source>
        <dbReference type="ARBA" id="ARBA00022837"/>
    </source>
</evidence>
<dbReference type="GO" id="GO:0005388">
    <property type="term" value="F:P-type calcium transporter activity"/>
    <property type="evidence" value="ECO:0007669"/>
    <property type="project" value="UniProtKB-EC"/>
</dbReference>
<dbReference type="SUPFAM" id="SSF81653">
    <property type="entry name" value="Calcium ATPase, transduction domain A"/>
    <property type="match status" value="1"/>
</dbReference>
<dbReference type="Gene3D" id="2.70.150.10">
    <property type="entry name" value="Calcium-transporting ATPase, cytoplasmic transduction domain A"/>
    <property type="match status" value="1"/>
</dbReference>
<organism evidence="21 22">
    <name type="scientific">Ascoidea rubescens DSM 1968</name>
    <dbReference type="NCBI Taxonomy" id="1344418"/>
    <lineage>
        <taxon>Eukaryota</taxon>
        <taxon>Fungi</taxon>
        <taxon>Dikarya</taxon>
        <taxon>Ascomycota</taxon>
        <taxon>Saccharomycotina</taxon>
        <taxon>Saccharomycetes</taxon>
        <taxon>Ascoideaceae</taxon>
        <taxon>Ascoidea</taxon>
    </lineage>
</organism>
<dbReference type="STRING" id="1344418.A0A1D2VK68"/>
<dbReference type="PRINTS" id="PR00119">
    <property type="entry name" value="CATATPASE"/>
</dbReference>
<dbReference type="Gene3D" id="3.40.50.1000">
    <property type="entry name" value="HAD superfamily/HAD-like"/>
    <property type="match status" value="1"/>
</dbReference>
<dbReference type="FunFam" id="2.70.150.10:FF:000028">
    <property type="entry name" value="Calcium-transporting ATPase"/>
    <property type="match status" value="1"/>
</dbReference>
<feature type="transmembrane region" description="Helical" evidence="18">
    <location>
        <begin position="1122"/>
        <end position="1139"/>
    </location>
</feature>
<dbReference type="InterPro" id="IPR011234">
    <property type="entry name" value="Fumarylacetoacetase-like_C"/>
</dbReference>
<keyword evidence="15 18" id="KW-0472">Membrane</keyword>
<evidence type="ECO:0000256" key="7">
    <source>
        <dbReference type="ARBA" id="ARBA00022723"/>
    </source>
</evidence>
<proteinExistence type="inferred from homology"/>
<dbReference type="FunFam" id="1.20.1110.10:FF:000002">
    <property type="entry name" value="Calcium-transporting ATPase"/>
    <property type="match status" value="1"/>
</dbReference>
<feature type="transmembrane region" description="Helical" evidence="18">
    <location>
        <begin position="561"/>
        <end position="588"/>
    </location>
</feature>
<dbReference type="SFLD" id="SFLDF00027">
    <property type="entry name" value="p-type_atpase"/>
    <property type="match status" value="1"/>
</dbReference>
<keyword evidence="5 18" id="KW-0109">Calcium transport</keyword>
<feature type="transmembrane region" description="Helical" evidence="18">
    <location>
        <begin position="520"/>
        <end position="541"/>
    </location>
</feature>
<feature type="transmembrane region" description="Helical" evidence="18">
    <location>
        <begin position="1089"/>
        <end position="1110"/>
    </location>
</feature>
<keyword evidence="11" id="KW-0460">Magnesium</keyword>
<comment type="function">
    <text evidence="18">Catalyzes the hydrolysis of ATP coupled with the transport of calcium.</text>
</comment>
<dbReference type="GO" id="GO:0006874">
    <property type="term" value="P:intracellular calcium ion homeostasis"/>
    <property type="evidence" value="ECO:0007669"/>
    <property type="project" value="UniProtKB-ARBA"/>
</dbReference>
<dbReference type="InterPro" id="IPR059000">
    <property type="entry name" value="ATPase_P-type_domA"/>
</dbReference>
<keyword evidence="8 18" id="KW-0547">Nucleotide-binding</keyword>
<dbReference type="Gene3D" id="1.20.1110.10">
    <property type="entry name" value="Calcium-transporting ATPase, transmembrane domain"/>
    <property type="match status" value="1"/>
</dbReference>
<keyword evidence="14 18" id="KW-0406">Ion transport</keyword>
<dbReference type="EMBL" id="KV454478">
    <property type="protein sequence ID" value="ODV61917.1"/>
    <property type="molecule type" value="Genomic_DNA"/>
</dbReference>
<evidence type="ECO:0000256" key="10">
    <source>
        <dbReference type="ARBA" id="ARBA00022840"/>
    </source>
</evidence>
<evidence type="ECO:0000256" key="18">
    <source>
        <dbReference type="RuleBase" id="RU361146"/>
    </source>
</evidence>
<keyword evidence="7" id="KW-0479">Metal-binding</keyword>
<evidence type="ECO:0000256" key="19">
    <source>
        <dbReference type="SAM" id="MobiDB-lite"/>
    </source>
</evidence>
<comment type="function">
    <text evidence="17">This magnesium-dependent enzyme catalyzes the hydrolysis of ATP coupled with the transport of calcium. Transports the calcium to the vacuole and participates in the control of the cytosolic free calcium.</text>
</comment>
<dbReference type="InterPro" id="IPR023299">
    <property type="entry name" value="ATPase_P-typ_cyto_dom_N"/>
</dbReference>
<comment type="similarity">
    <text evidence="18">Belongs to the cation transport ATPase (P-type) (TC 3.A.3) family.</text>
</comment>
<dbReference type="Pfam" id="PF00689">
    <property type="entry name" value="Cation_ATPase_C"/>
    <property type="match status" value="1"/>
</dbReference>
<dbReference type="EC" id="7.2.2.10" evidence="18"/>
<name>A0A1D2VK68_9ASCO</name>
<feature type="region of interest" description="Disordered" evidence="19">
    <location>
        <begin position="1339"/>
        <end position="1372"/>
    </location>
</feature>
<dbReference type="InterPro" id="IPR044492">
    <property type="entry name" value="P_typ_ATPase_HD_dom"/>
</dbReference>
<dbReference type="SUPFAM" id="SSF81665">
    <property type="entry name" value="Calcium ATPase, transmembrane domain M"/>
    <property type="match status" value="1"/>
</dbReference>
<keyword evidence="3 18" id="KW-0813">Transport</keyword>
<evidence type="ECO:0000256" key="2">
    <source>
        <dbReference type="ARBA" id="ARBA00010211"/>
    </source>
</evidence>
<feature type="domain" description="Cation-transporting P-type ATPase N-terminal" evidence="20">
    <location>
        <begin position="235"/>
        <end position="315"/>
    </location>
</feature>
<dbReference type="FunCoup" id="A0A1D2VK68">
    <property type="interactions" value="442"/>
</dbReference>
<dbReference type="FunFam" id="3.40.50.1000:FF:000018">
    <property type="entry name" value="Calcium-transporting ATPase"/>
    <property type="match status" value="1"/>
</dbReference>
<dbReference type="SMART" id="SM00831">
    <property type="entry name" value="Cation_ATPase_N"/>
    <property type="match status" value="1"/>
</dbReference>
<evidence type="ECO:0000256" key="12">
    <source>
        <dbReference type="ARBA" id="ARBA00022967"/>
    </source>
</evidence>
<keyword evidence="9 18" id="KW-0106">Calcium</keyword>
<comment type="similarity">
    <text evidence="2">Belongs to the FAH family.</text>
</comment>
<dbReference type="InterPro" id="IPR018303">
    <property type="entry name" value="ATPase_P-typ_P_site"/>
</dbReference>
<evidence type="ECO:0000256" key="14">
    <source>
        <dbReference type="ARBA" id="ARBA00023065"/>
    </source>
</evidence>
<evidence type="ECO:0000256" key="1">
    <source>
        <dbReference type="ARBA" id="ARBA00004128"/>
    </source>
</evidence>
<dbReference type="SFLD" id="SFLDG00002">
    <property type="entry name" value="C1.7:_P-type_atpase_like"/>
    <property type="match status" value="1"/>
</dbReference>
<dbReference type="OrthoDB" id="3352408at2759"/>
<dbReference type="InterPro" id="IPR006408">
    <property type="entry name" value="P-type_ATPase_IIB"/>
</dbReference>
<dbReference type="InParanoid" id="A0A1D2VK68"/>
<dbReference type="SUPFAM" id="SSF56784">
    <property type="entry name" value="HAD-like"/>
    <property type="match status" value="1"/>
</dbReference>
<dbReference type="Gene3D" id="3.90.850.10">
    <property type="entry name" value="Fumarylacetoacetase-like, C-terminal domain"/>
    <property type="match status" value="1"/>
</dbReference>
<keyword evidence="6 18" id="KW-0812">Transmembrane</keyword>
<evidence type="ECO:0000259" key="20">
    <source>
        <dbReference type="SMART" id="SM00831"/>
    </source>
</evidence>
<evidence type="ECO:0000256" key="3">
    <source>
        <dbReference type="ARBA" id="ARBA00022448"/>
    </source>
</evidence>
<feature type="compositionally biased region" description="Basic and acidic residues" evidence="19">
    <location>
        <begin position="1346"/>
        <end position="1358"/>
    </location>
</feature>
<dbReference type="GO" id="GO:0005774">
    <property type="term" value="C:vacuolar membrane"/>
    <property type="evidence" value="ECO:0007669"/>
    <property type="project" value="UniProtKB-SubCell"/>
</dbReference>
<dbReference type="NCBIfam" id="TIGR01494">
    <property type="entry name" value="ATPase_P-type"/>
    <property type="match status" value="3"/>
</dbReference>
<evidence type="ECO:0000256" key="4">
    <source>
        <dbReference type="ARBA" id="ARBA00022554"/>
    </source>
</evidence>
<dbReference type="NCBIfam" id="TIGR01517">
    <property type="entry name" value="ATPase-IIB_Ca"/>
    <property type="match status" value="1"/>
</dbReference>
<dbReference type="GeneID" id="30962623"/>
<feature type="transmembrane region" description="Helical" evidence="18">
    <location>
        <begin position="1253"/>
        <end position="1279"/>
    </location>
</feature>
<dbReference type="InterPro" id="IPR023298">
    <property type="entry name" value="ATPase_P-typ_TM_dom_sf"/>
</dbReference>
<comment type="catalytic activity">
    <reaction evidence="16 18">
        <text>Ca(2+)(in) + ATP + H2O = Ca(2+)(out) + ADP + phosphate + H(+)</text>
        <dbReference type="Rhea" id="RHEA:18105"/>
        <dbReference type="ChEBI" id="CHEBI:15377"/>
        <dbReference type="ChEBI" id="CHEBI:15378"/>
        <dbReference type="ChEBI" id="CHEBI:29108"/>
        <dbReference type="ChEBI" id="CHEBI:30616"/>
        <dbReference type="ChEBI" id="CHEBI:43474"/>
        <dbReference type="ChEBI" id="CHEBI:456216"/>
        <dbReference type="EC" id="7.2.2.10"/>
    </reaction>
</comment>
<evidence type="ECO:0000256" key="16">
    <source>
        <dbReference type="ARBA" id="ARBA00048694"/>
    </source>
</evidence>
<dbReference type="GO" id="GO:0005886">
    <property type="term" value="C:plasma membrane"/>
    <property type="evidence" value="ECO:0007669"/>
    <property type="project" value="TreeGrafter"/>
</dbReference>
<dbReference type="SUPFAM" id="SSF56529">
    <property type="entry name" value="FAH"/>
    <property type="match status" value="1"/>
</dbReference>
<evidence type="ECO:0000256" key="15">
    <source>
        <dbReference type="ARBA" id="ARBA00023136"/>
    </source>
</evidence>
<dbReference type="PROSITE" id="PS00154">
    <property type="entry name" value="ATPASE_E1_E2"/>
    <property type="match status" value="1"/>
</dbReference>
<evidence type="ECO:0000256" key="13">
    <source>
        <dbReference type="ARBA" id="ARBA00022989"/>
    </source>
</evidence>
<dbReference type="InterPro" id="IPR036663">
    <property type="entry name" value="Fumarylacetoacetase_C_sf"/>
</dbReference>
<gene>
    <name evidence="21" type="ORF">ASCRUDRAFT_12827</name>
</gene>
<dbReference type="Pfam" id="PF00690">
    <property type="entry name" value="Cation_ATPase_N"/>
    <property type="match status" value="1"/>
</dbReference>
<dbReference type="SFLD" id="SFLDS00003">
    <property type="entry name" value="Haloacid_Dehalogenase"/>
    <property type="match status" value="1"/>
</dbReference>
<dbReference type="PANTHER" id="PTHR24093">
    <property type="entry name" value="CATION TRANSPORTING ATPASE"/>
    <property type="match status" value="1"/>
</dbReference>
<comment type="subcellular location">
    <subcellularLocation>
        <location evidence="18">Membrane</location>
        <topology evidence="18">Multi-pass membrane protein</topology>
    </subcellularLocation>
    <subcellularLocation>
        <location evidence="1">Vacuole membrane</location>
        <topology evidence="1">Multi-pass membrane protein</topology>
    </subcellularLocation>
</comment>
<dbReference type="SUPFAM" id="SSF81660">
    <property type="entry name" value="Metal cation-transporting ATPase, ATP-binding domain N"/>
    <property type="match status" value="1"/>
</dbReference>
<dbReference type="Gene3D" id="3.40.1110.10">
    <property type="entry name" value="Calcium-transporting ATPase, cytoplasmic domain N"/>
    <property type="match status" value="1"/>
</dbReference>
<keyword evidence="10 18" id="KW-0067">ATP-binding</keyword>
<keyword evidence="22" id="KW-1185">Reference proteome</keyword>
<feature type="transmembrane region" description="Helical" evidence="18">
    <location>
        <begin position="299"/>
        <end position="317"/>
    </location>
</feature>
<evidence type="ECO:0000256" key="11">
    <source>
        <dbReference type="ARBA" id="ARBA00022842"/>
    </source>
</evidence>
<dbReference type="InterPro" id="IPR023214">
    <property type="entry name" value="HAD_sf"/>
</dbReference>
<evidence type="ECO:0000256" key="5">
    <source>
        <dbReference type="ARBA" id="ARBA00022568"/>
    </source>
</evidence>
<evidence type="ECO:0000256" key="6">
    <source>
        <dbReference type="ARBA" id="ARBA00022692"/>
    </source>
</evidence>
<dbReference type="InterPro" id="IPR004014">
    <property type="entry name" value="ATPase_P-typ_cation-transptr_N"/>
</dbReference>
<feature type="region of interest" description="Disordered" evidence="19">
    <location>
        <begin position="1408"/>
        <end position="1443"/>
    </location>
</feature>
<keyword evidence="12" id="KW-1278">Translocase</keyword>
<comment type="caution">
    <text evidence="18">Lacks conserved residue(s) required for the propagation of feature annotation.</text>
</comment>
<dbReference type="GO" id="GO:0046872">
    <property type="term" value="F:metal ion binding"/>
    <property type="evidence" value="ECO:0007669"/>
    <property type="project" value="UniProtKB-KW"/>
</dbReference>
<dbReference type="InterPro" id="IPR001757">
    <property type="entry name" value="P_typ_ATPase"/>
</dbReference>
<sequence>MSVNYARQAGKILCIGRNYVNQYSELSSLKNVQPFYFLKPSSSILLPNEGPVLIPKGVVVNHEIELVVVMGKTLKNIDPNNFSDQDALDSIKGYALAIDFTAKNVQDEAKKKGLPWSISKGFDTFCPLSSFIPKEKIPDPYKARLHFEINGETKQDDYVELMITRINKIMSEMSSIMTLEKGDLILTGTPKGIGSVAVGDHIENSPSYPDDFLPYSAEHLSSLHDPKSILKFIQLLNGKTIYDFFNNLKTDPKNGLSSEELSSSSLLDQRISRYGQNKIPVTPPKSFFTLCWIALQDKIMIILTIAAVISLSLGLYETFGEDPELDAQGKKIPQVEWVEGVAILVAVAVVVLVSAANDFQKERQFAKLNSKKEDRDIIVNRNGIECYISIHNIVVGDLIKLQTGDVVPADSILVDGKCECDESNITGESQTIKKVSLAPALEKYNKEFSNSTADIGYEKRVLDPFMISGTKLISGLGDAVVTAVGPNSMHGKAMMSLKVEPDPTPMTVRLDHLANGINKFAIIGGCILFLVLILKFCSELPSGGKYHELPGTEKGTKVLDIFITAVALIVVAVPEGLPLAVTLALAFATTRMAKDGNLVRILKACETMGGATAVCSDKTGTLTENRMRVVRGVFGGLEFNNTGTHHVVNDKIIFDDAIEEKHQSNQPVLNTSNDIKQNLSSKLKNYLLSNITLNSSAFRNLEPANLISISPKKSKRFRLFKKKSELVFAENSEKYNGSKTEIALMYLAEDLFDMDDSKSLDFLRKNTTQLNIKRIVQVIPFESFRKWSALVVENDSGNFTFYIKGASEIVLSKCGFYYKNENDALDFFDEESLSLMNKKIEFYADNALRTISLAHKDFESWPPSPNVLNEARTEIDPDLFFESLVVDNNLYDKSPFENVPTIVVAGEDDKFDNKLSSLVFDGLVGIHDPLREGVADAITQCEAAGVTVRMVTGDNIMTARSIALGCGILTPALLRNPNSCMEGPTFRKLPKEEIKRIIPILKVLARSSPEDKRILVENLKEMKEVVAVTGDGTNDAPALRLADVGFSMGISGTEVAREASDIILMTDDFSAIVKAIKWGRCVSVSIKKFLQFQLTVNITAVVLTFVSAVASSDNESVLTPVQLLWVNLIMDTFAALALATDKPDDHILETRPDGRKAPLIAVSTWKMILGQSCTQLIVTFVLHFCGERIFFDGEATGYQKQQLHAMTFNTFVWLQLWKLFVTRKLNEADGIKRVRDRITMRNLNFFQDLFRNYYFLAIAVLIAGIQVLIMFVGGTAFSVTDQTGAMWGTAIICGMLSLPAGVIIRIIPDEWVMKIFPSRLFKWTVYFLSFDFIRKSKKSPRSKNRKNYDDLNNTKDLEASNNNKELGKDETEQERSIFGLKFTRKRKNSALSDNTCICNKDEEKGFFEENGHLGLPSKPGNQSSSSTKNSISPSDISATTAVN</sequence>
<feature type="compositionally biased region" description="Low complexity" evidence="19">
    <location>
        <begin position="1423"/>
        <end position="1437"/>
    </location>
</feature>
<dbReference type="GO" id="GO:0016887">
    <property type="term" value="F:ATP hydrolysis activity"/>
    <property type="evidence" value="ECO:0007669"/>
    <property type="project" value="InterPro"/>
</dbReference>
<reference evidence="22" key="1">
    <citation type="submission" date="2016-05" db="EMBL/GenBank/DDBJ databases">
        <title>Comparative genomics of biotechnologically important yeasts.</title>
        <authorList>
            <consortium name="DOE Joint Genome Institute"/>
            <person name="Riley R."/>
            <person name="Haridas S."/>
            <person name="Wolfe K.H."/>
            <person name="Lopes M.R."/>
            <person name="Hittinger C.T."/>
            <person name="Goker M."/>
            <person name="Salamov A."/>
            <person name="Wisecaver J."/>
            <person name="Long T.M."/>
            <person name="Aerts A.L."/>
            <person name="Barry K."/>
            <person name="Choi C."/>
            <person name="Clum A."/>
            <person name="Coughlan A.Y."/>
            <person name="Deshpande S."/>
            <person name="Douglass A.P."/>
            <person name="Hanson S.J."/>
            <person name="Klenk H.-P."/>
            <person name="Labutti K."/>
            <person name="Lapidus A."/>
            <person name="Lindquist E."/>
            <person name="Lipzen A."/>
            <person name="Meier-Kolthoff J.P."/>
            <person name="Ohm R.A."/>
            <person name="Otillar R.P."/>
            <person name="Pangilinan J."/>
            <person name="Peng Y."/>
            <person name="Rokas A."/>
            <person name="Rosa C.A."/>
            <person name="Scheuner C."/>
            <person name="Sibirny A.A."/>
            <person name="Slot J.C."/>
            <person name="Stielow J.B."/>
            <person name="Sun H."/>
            <person name="Kurtzman C.P."/>
            <person name="Blackwell M."/>
            <person name="Grigoriev I.V."/>
            <person name="Jeffries T.W."/>
        </authorList>
    </citation>
    <scope>NUCLEOTIDE SEQUENCE [LARGE SCALE GENOMIC DNA]</scope>
    <source>
        <strain evidence="22">DSM 1968</strain>
    </source>
</reference>
<evidence type="ECO:0000313" key="21">
    <source>
        <dbReference type="EMBL" id="ODV61917.1"/>
    </source>
</evidence>
<protein>
    <recommendedName>
        <fullName evidence="18">Calcium-transporting ATPase</fullName>
        <ecNumber evidence="18">7.2.2.10</ecNumber>
    </recommendedName>
</protein>
<dbReference type="InterPro" id="IPR008250">
    <property type="entry name" value="ATPase_P-typ_transduc_dom_A_sf"/>
</dbReference>
<evidence type="ECO:0000256" key="17">
    <source>
        <dbReference type="ARBA" id="ARBA00059328"/>
    </source>
</evidence>
<dbReference type="Pfam" id="PF01557">
    <property type="entry name" value="FAA_hydrolase"/>
    <property type="match status" value="1"/>
</dbReference>
<evidence type="ECO:0000313" key="22">
    <source>
        <dbReference type="Proteomes" id="UP000095038"/>
    </source>
</evidence>
<dbReference type="GO" id="GO:0005524">
    <property type="term" value="F:ATP binding"/>
    <property type="evidence" value="ECO:0007669"/>
    <property type="project" value="UniProtKB-KW"/>
</dbReference>
<dbReference type="Proteomes" id="UP000095038">
    <property type="component" value="Unassembled WGS sequence"/>
</dbReference>
<feature type="transmembrane region" description="Helical" evidence="18">
    <location>
        <begin position="337"/>
        <end position="357"/>
    </location>
</feature>
<dbReference type="RefSeq" id="XP_020048224.1">
    <property type="nucleotide sequence ID" value="XM_020188987.1"/>
</dbReference>
<accession>A0A1D2VK68</accession>